<evidence type="ECO:0000256" key="2">
    <source>
        <dbReference type="SAM" id="MobiDB-lite"/>
    </source>
</evidence>
<keyword evidence="5" id="KW-1185">Reference proteome</keyword>
<sequence>MALTPRVEEWMMETEVEHQKHGRQEAQVEENSNKEQESRVGGVPHSFAEIVRMGKNAANEVGDQNIEKMATDETVEEPEDSDEDESDIIVKKMPNGLYNLVIGEEVKRELRKEWWDTLIVKLLGRKISLLAMKRRLEVMWGKRGSIDVIDLGNEFFFVKFYNSEDLDFALMEGPWKILDHYLSVRLWKPNFNPMNTSIDNIAAWIRLPGLAIEYYCRPILEKIGNIVGRTIKVDTNTAEITRGKFARLCVEVDLQQPLISQYQINGQTHVVENEGIHLVCFRCGRVGHDKANCKEGKQDPSPEQQIQKEGQATNTEVEEEDRNGNKNIDKGKKVIEEPADAFGPWMIVQRSTRGKKTTKPGEGTSSGGGGKEKEKERKIESEGRQSRFAVLAEEEPERNEESNPKATAGISNEPQSEKDKGMSSTPSHKKNNLDLPKPVNPTHMSTTRPKSPNTHAHKQAQIANTPGKNTVQHQQINSNNPVSQPEHQLDKNPHAMTQTCNTPNSSSVQPNDFILNNLDHPPHFQENWIVSIQLSQVLSLAIPQTALEDPAQSKPPDPPFNSLQTSELVEAMLVYENEEANKAIQQGVNPLQVEDMQCN</sequence>
<dbReference type="GO" id="GO:0008270">
    <property type="term" value="F:zinc ion binding"/>
    <property type="evidence" value="ECO:0007669"/>
    <property type="project" value="UniProtKB-KW"/>
</dbReference>
<evidence type="ECO:0000259" key="3">
    <source>
        <dbReference type="PROSITE" id="PS50158"/>
    </source>
</evidence>
<dbReference type="AlphaFoldDB" id="A0A444WV62"/>
<feature type="domain" description="CCHC-type" evidence="3">
    <location>
        <begin position="280"/>
        <end position="295"/>
    </location>
</feature>
<keyword evidence="1" id="KW-0479">Metal-binding</keyword>
<accession>A0A444WV62</accession>
<dbReference type="InterPro" id="IPR001878">
    <property type="entry name" value="Znf_CCHC"/>
</dbReference>
<dbReference type="PANTHER" id="PTHR31286">
    <property type="entry name" value="GLYCINE-RICH CELL WALL STRUCTURAL PROTEIN 1.8-LIKE"/>
    <property type="match status" value="1"/>
</dbReference>
<dbReference type="PANTHER" id="PTHR31286:SF99">
    <property type="entry name" value="DUF4283 DOMAIN-CONTAINING PROTEIN"/>
    <property type="match status" value="1"/>
</dbReference>
<comment type="caution">
    <text evidence="4">The sequence shown here is derived from an EMBL/GenBank/DDBJ whole genome shotgun (WGS) entry which is preliminary data.</text>
</comment>
<dbReference type="Pfam" id="PF14111">
    <property type="entry name" value="DUF4283"/>
    <property type="match status" value="1"/>
</dbReference>
<dbReference type="GO" id="GO:0003676">
    <property type="term" value="F:nucleic acid binding"/>
    <property type="evidence" value="ECO:0007669"/>
    <property type="project" value="InterPro"/>
</dbReference>
<proteinExistence type="predicted"/>
<feature type="region of interest" description="Disordered" evidence="2">
    <location>
        <begin position="1"/>
        <end position="44"/>
    </location>
</feature>
<protein>
    <recommendedName>
        <fullName evidence="3">CCHC-type domain-containing protein</fullName>
    </recommendedName>
</protein>
<feature type="compositionally biased region" description="Basic and acidic residues" evidence="2">
    <location>
        <begin position="322"/>
        <end position="336"/>
    </location>
</feature>
<dbReference type="InterPro" id="IPR040256">
    <property type="entry name" value="At4g02000-like"/>
</dbReference>
<dbReference type="STRING" id="3818.A0A444WV62"/>
<dbReference type="EMBL" id="SDMP01000021">
    <property type="protein sequence ID" value="RYQ81301.1"/>
    <property type="molecule type" value="Genomic_DNA"/>
</dbReference>
<dbReference type="Proteomes" id="UP000289738">
    <property type="component" value="Unassembled WGS sequence"/>
</dbReference>
<evidence type="ECO:0000256" key="1">
    <source>
        <dbReference type="PROSITE-ProRule" id="PRU00047"/>
    </source>
</evidence>
<gene>
    <name evidence="4" type="ORF">Ahy_Scaffold1g107266</name>
</gene>
<feature type="compositionally biased region" description="Polar residues" evidence="2">
    <location>
        <begin position="301"/>
        <end position="315"/>
    </location>
</feature>
<feature type="compositionally biased region" description="Basic and acidic residues" evidence="2">
    <location>
        <begin position="370"/>
        <end position="385"/>
    </location>
</feature>
<feature type="region of interest" description="Disordered" evidence="2">
    <location>
        <begin position="292"/>
        <end position="495"/>
    </location>
</feature>
<evidence type="ECO:0000313" key="5">
    <source>
        <dbReference type="Proteomes" id="UP000289738"/>
    </source>
</evidence>
<evidence type="ECO:0000313" key="4">
    <source>
        <dbReference type="EMBL" id="RYQ81301.1"/>
    </source>
</evidence>
<organism evidence="4 5">
    <name type="scientific">Arachis hypogaea</name>
    <name type="common">Peanut</name>
    <dbReference type="NCBI Taxonomy" id="3818"/>
    <lineage>
        <taxon>Eukaryota</taxon>
        <taxon>Viridiplantae</taxon>
        <taxon>Streptophyta</taxon>
        <taxon>Embryophyta</taxon>
        <taxon>Tracheophyta</taxon>
        <taxon>Spermatophyta</taxon>
        <taxon>Magnoliopsida</taxon>
        <taxon>eudicotyledons</taxon>
        <taxon>Gunneridae</taxon>
        <taxon>Pentapetalae</taxon>
        <taxon>rosids</taxon>
        <taxon>fabids</taxon>
        <taxon>Fabales</taxon>
        <taxon>Fabaceae</taxon>
        <taxon>Papilionoideae</taxon>
        <taxon>50 kb inversion clade</taxon>
        <taxon>dalbergioids sensu lato</taxon>
        <taxon>Dalbergieae</taxon>
        <taxon>Pterocarpus clade</taxon>
        <taxon>Arachis</taxon>
    </lineage>
</organism>
<keyword evidence="1" id="KW-0862">Zinc</keyword>
<feature type="compositionally biased region" description="Basic and acidic residues" evidence="2">
    <location>
        <begin position="15"/>
        <end position="38"/>
    </location>
</feature>
<name>A0A444WV62_ARAHY</name>
<reference evidence="4 5" key="1">
    <citation type="submission" date="2019-01" db="EMBL/GenBank/DDBJ databases">
        <title>Sequencing of cultivated peanut Arachis hypogaea provides insights into genome evolution and oil improvement.</title>
        <authorList>
            <person name="Chen X."/>
        </authorList>
    </citation>
    <scope>NUCLEOTIDE SEQUENCE [LARGE SCALE GENOMIC DNA]</scope>
    <source>
        <strain evidence="5">cv. Fuhuasheng</strain>
        <tissue evidence="4">Leaves</tissue>
    </source>
</reference>
<keyword evidence="1" id="KW-0863">Zinc-finger</keyword>
<feature type="compositionally biased region" description="Polar residues" evidence="2">
    <location>
        <begin position="461"/>
        <end position="486"/>
    </location>
</feature>
<feature type="compositionally biased region" description="Polar residues" evidence="2">
    <location>
        <begin position="442"/>
        <end position="454"/>
    </location>
</feature>
<dbReference type="InterPro" id="IPR025558">
    <property type="entry name" value="DUF4283"/>
</dbReference>
<dbReference type="PROSITE" id="PS50158">
    <property type="entry name" value="ZF_CCHC"/>
    <property type="match status" value="1"/>
</dbReference>